<reference evidence="1" key="1">
    <citation type="submission" date="2015-06" db="UniProtKB">
        <authorList>
            <consortium name="EnsemblPlants"/>
        </authorList>
    </citation>
    <scope>IDENTIFICATION</scope>
</reference>
<organism evidence="1">
    <name type="scientific">Aegilops tauschii</name>
    <name type="common">Tausch's goatgrass</name>
    <name type="synonym">Aegilops squarrosa</name>
    <dbReference type="NCBI Taxonomy" id="37682"/>
    <lineage>
        <taxon>Eukaryota</taxon>
        <taxon>Viridiplantae</taxon>
        <taxon>Streptophyta</taxon>
        <taxon>Embryophyta</taxon>
        <taxon>Tracheophyta</taxon>
        <taxon>Spermatophyta</taxon>
        <taxon>Magnoliopsida</taxon>
        <taxon>Liliopsida</taxon>
        <taxon>Poales</taxon>
        <taxon>Poaceae</taxon>
        <taxon>BOP clade</taxon>
        <taxon>Pooideae</taxon>
        <taxon>Triticodae</taxon>
        <taxon>Triticeae</taxon>
        <taxon>Triticinae</taxon>
        <taxon>Aegilops</taxon>
    </lineage>
</organism>
<dbReference type="AlphaFoldDB" id="R7W3R5"/>
<sequence>MATSSMLFLSFWVLGVGIAVAVRGNSTVCIAALRWPTLYVGIAFVVVSLFGCFCCCAAMRIGCCPKNFFLVGLFFVLSVVVVFSHVAVSSKYWGTISVCLGHRNTCDGMSLLTNSPVQLPWTKTAAGGATISERFASSVTRARQASWAE</sequence>
<dbReference type="EnsemblPlants" id="EMT14621">
    <property type="protein sequence ID" value="EMT14621"/>
    <property type="gene ID" value="F775_00715"/>
</dbReference>
<name>R7W3R5_AEGTA</name>
<evidence type="ECO:0000313" key="1">
    <source>
        <dbReference type="EnsemblPlants" id="EMT14621"/>
    </source>
</evidence>
<protein>
    <submittedName>
        <fullName evidence="1">Uncharacterized protein</fullName>
    </submittedName>
</protein>
<accession>R7W3R5</accession>
<proteinExistence type="predicted"/>